<evidence type="ECO:0000313" key="8">
    <source>
        <dbReference type="EMBL" id="QUC11249.1"/>
    </source>
</evidence>
<dbReference type="GeneID" id="64408374"/>
<protein>
    <recommendedName>
        <fullName evidence="6">Transporter</fullName>
    </recommendedName>
</protein>
<comment type="subcellular location">
    <subcellularLocation>
        <location evidence="1">Membrane</location>
        <topology evidence="1">Multi-pass membrane protein</topology>
    </subcellularLocation>
</comment>
<evidence type="ECO:0000313" key="10">
    <source>
        <dbReference type="Proteomes" id="UP000273044"/>
    </source>
</evidence>
<dbReference type="PROSITE" id="PS00610">
    <property type="entry name" value="NA_NEUROTRAN_SYMP_1"/>
    <property type="match status" value="1"/>
</dbReference>
<feature type="transmembrane region" description="Helical" evidence="7">
    <location>
        <begin position="390"/>
        <end position="411"/>
    </location>
</feature>
<feature type="transmembrane region" description="Helical" evidence="7">
    <location>
        <begin position="16"/>
        <end position="35"/>
    </location>
</feature>
<sequence>MEKRAPRQESFNSRNYFILAAIGSAVGLGNIWRFPYVAFKNGGGAFILPYLIALLAVGIPLLFFDYALGHRYRGSAPLSLRRMGRWTESLGWWQVMVCFVIGIYYAAIIGWAGMYTLFSINQAWGSDPKTFLMRDFLHVADTPGVGLDFVPSLFIPILVVWAVTLITVALGVNKGLAMVNKIFMPLLVVMFLVLVVQSLFLPGAGTGLDALFTPKWGALGDPAVWAAAFGQIFYSLSVGFGIMLTYSSYLKRRTDLTGSGLVVGFANSGFELLAGIGVFAALGFMANQAGLGVSDVAGQGLTLAFVAFPTIISQAPLGSLMGVLFFASLTVAGLTSLLSIVEVVVSAVRDKLGIPKVQATLVIGIPMTILSIFLLSTTTGLYFLDITDEFVNKYGILGGALACIIATVWFVRKLPVLRDHLNRFSSFKVGRGWMALVGVASPLVLGYMLINDFIGKLGKPYENYPQHLLVIFGWGMSAALIIIAVVLTLLPWRRSIRTDFDEQNNEHEVSEEVSA</sequence>
<dbReference type="EMBL" id="LR134406">
    <property type="protein sequence ID" value="VEH71648.1"/>
    <property type="molecule type" value="Genomic_DNA"/>
</dbReference>
<comment type="similarity">
    <text evidence="6">Belongs to the sodium:neurotransmitter symporter (SNF) (TC 2.A.22) family.</text>
</comment>
<proteinExistence type="inferred from homology"/>
<dbReference type="InterPro" id="IPR037272">
    <property type="entry name" value="SNS_sf"/>
</dbReference>
<feature type="transmembrane region" description="Helical" evidence="7">
    <location>
        <begin position="47"/>
        <end position="69"/>
    </location>
</feature>
<keyword evidence="5 7" id="KW-0472">Membrane</keyword>
<keyword evidence="3 6" id="KW-0812">Transmembrane</keyword>
<dbReference type="SUPFAM" id="SSF161070">
    <property type="entry name" value="SNF-like"/>
    <property type="match status" value="1"/>
</dbReference>
<gene>
    <name evidence="8" type="ORF">J5A53_00635</name>
    <name evidence="9" type="ORF">NCTC12967_02974</name>
</gene>
<name>A0A3N4D221_9ACTN</name>
<dbReference type="AlphaFoldDB" id="A0A3N4D221"/>
<dbReference type="OrthoDB" id="9762833at2"/>
<feature type="transmembrane region" description="Helical" evidence="7">
    <location>
        <begin position="323"/>
        <end position="348"/>
    </location>
</feature>
<accession>A0A3N4D221</accession>
<organism evidence="9 10">
    <name type="scientific">Arachnia propionica</name>
    <dbReference type="NCBI Taxonomy" id="1750"/>
    <lineage>
        <taxon>Bacteria</taxon>
        <taxon>Bacillati</taxon>
        <taxon>Actinomycetota</taxon>
        <taxon>Actinomycetes</taxon>
        <taxon>Propionibacteriales</taxon>
        <taxon>Propionibacteriaceae</taxon>
        <taxon>Arachnia</taxon>
    </lineage>
</organism>
<dbReference type="NCBIfam" id="NF037979">
    <property type="entry name" value="Na_transp"/>
    <property type="match status" value="1"/>
</dbReference>
<dbReference type="RefSeq" id="WP_041696872.1">
    <property type="nucleotide sequence ID" value="NZ_CAJZDL010000026.1"/>
</dbReference>
<dbReference type="GO" id="GO:0016020">
    <property type="term" value="C:membrane"/>
    <property type="evidence" value="ECO:0007669"/>
    <property type="project" value="UniProtKB-SubCell"/>
</dbReference>
<evidence type="ECO:0000256" key="3">
    <source>
        <dbReference type="ARBA" id="ARBA00022692"/>
    </source>
</evidence>
<dbReference type="Pfam" id="PF00209">
    <property type="entry name" value="SNF"/>
    <property type="match status" value="2"/>
</dbReference>
<dbReference type="PANTHER" id="PTHR42948">
    <property type="entry name" value="TRANSPORTER"/>
    <property type="match status" value="1"/>
</dbReference>
<evidence type="ECO:0000256" key="5">
    <source>
        <dbReference type="ARBA" id="ARBA00023136"/>
    </source>
</evidence>
<evidence type="ECO:0000256" key="2">
    <source>
        <dbReference type="ARBA" id="ARBA00022448"/>
    </source>
</evidence>
<feature type="transmembrane region" description="Helical" evidence="7">
    <location>
        <begin position="432"/>
        <end position="450"/>
    </location>
</feature>
<feature type="transmembrane region" description="Helical" evidence="7">
    <location>
        <begin position="182"/>
        <end position="204"/>
    </location>
</feature>
<dbReference type="CDD" id="cd10334">
    <property type="entry name" value="SLC6sbd_u1"/>
    <property type="match status" value="1"/>
</dbReference>
<dbReference type="Proteomes" id="UP000677180">
    <property type="component" value="Chromosome"/>
</dbReference>
<feature type="transmembrane region" description="Helical" evidence="7">
    <location>
        <begin position="224"/>
        <end position="249"/>
    </location>
</feature>
<feature type="transmembrane region" description="Helical" evidence="7">
    <location>
        <begin position="149"/>
        <end position="170"/>
    </location>
</feature>
<keyword evidence="2 6" id="KW-0813">Transport</keyword>
<feature type="transmembrane region" description="Helical" evidence="7">
    <location>
        <begin position="261"/>
        <end position="286"/>
    </location>
</feature>
<feature type="transmembrane region" description="Helical" evidence="7">
    <location>
        <begin position="360"/>
        <end position="384"/>
    </location>
</feature>
<reference evidence="8" key="2">
    <citation type="submission" date="2021-03" db="EMBL/GenBank/DDBJ databases">
        <title>Human Oral Microbial Genomes.</title>
        <authorList>
            <person name="Johnston C.D."/>
            <person name="Chen T."/>
            <person name="Dewhirst F.E."/>
        </authorList>
    </citation>
    <scope>NUCLEOTIDE SEQUENCE</scope>
    <source>
        <strain evidence="8">F0714</strain>
    </source>
</reference>
<reference evidence="9 10" key="1">
    <citation type="submission" date="2018-12" db="EMBL/GenBank/DDBJ databases">
        <authorList>
            <consortium name="Pathogen Informatics"/>
        </authorList>
    </citation>
    <scope>NUCLEOTIDE SEQUENCE [LARGE SCALE GENOMIC DNA]</scope>
    <source>
        <strain evidence="9 10">NCTC12967</strain>
    </source>
</reference>
<evidence type="ECO:0000256" key="4">
    <source>
        <dbReference type="ARBA" id="ARBA00022989"/>
    </source>
</evidence>
<evidence type="ECO:0000256" key="7">
    <source>
        <dbReference type="SAM" id="Phobius"/>
    </source>
</evidence>
<evidence type="ECO:0000256" key="1">
    <source>
        <dbReference type="ARBA" id="ARBA00004141"/>
    </source>
</evidence>
<keyword evidence="4 7" id="KW-1133">Transmembrane helix</keyword>
<evidence type="ECO:0000256" key="6">
    <source>
        <dbReference type="RuleBase" id="RU003732"/>
    </source>
</evidence>
<feature type="transmembrane region" description="Helical" evidence="7">
    <location>
        <begin position="90"/>
        <end position="114"/>
    </location>
</feature>
<evidence type="ECO:0000313" key="9">
    <source>
        <dbReference type="EMBL" id="VEH71648.1"/>
    </source>
</evidence>
<dbReference type="PROSITE" id="PS50267">
    <property type="entry name" value="NA_NEUROTRAN_SYMP_3"/>
    <property type="match status" value="1"/>
</dbReference>
<dbReference type="PANTHER" id="PTHR42948:SF1">
    <property type="entry name" value="TRANSPORTER"/>
    <property type="match status" value="1"/>
</dbReference>
<feature type="transmembrane region" description="Helical" evidence="7">
    <location>
        <begin position="470"/>
        <end position="490"/>
    </location>
</feature>
<keyword evidence="6" id="KW-0769">Symport</keyword>
<dbReference type="GO" id="GO:0015293">
    <property type="term" value="F:symporter activity"/>
    <property type="evidence" value="ECO:0007669"/>
    <property type="project" value="UniProtKB-KW"/>
</dbReference>
<dbReference type="EMBL" id="CP072385">
    <property type="protein sequence ID" value="QUC11249.1"/>
    <property type="molecule type" value="Genomic_DNA"/>
</dbReference>
<dbReference type="Proteomes" id="UP000273044">
    <property type="component" value="Chromosome"/>
</dbReference>
<keyword evidence="10" id="KW-1185">Reference proteome</keyword>
<dbReference type="InterPro" id="IPR000175">
    <property type="entry name" value="Na/ntran_symport"/>
</dbReference>
<dbReference type="PRINTS" id="PR00176">
    <property type="entry name" value="NANEUSMPORT"/>
</dbReference>